<dbReference type="Proteomes" id="UP000031866">
    <property type="component" value="Chromosome"/>
</dbReference>
<protein>
    <submittedName>
        <fullName evidence="3">RDD family protein</fullName>
    </submittedName>
</protein>
<evidence type="ECO:0000313" key="4">
    <source>
        <dbReference type="Proteomes" id="UP000031866"/>
    </source>
</evidence>
<feature type="transmembrane region" description="Helical" evidence="2">
    <location>
        <begin position="96"/>
        <end position="114"/>
    </location>
</feature>
<dbReference type="AlphaFoldDB" id="A0A0B5Q4Y3"/>
<sequence length="132" mass="14793">MEKDNLNENEINDEVEENEIKKISDTEEETDNNVNKEVESLITSDEESDKQSSSKIILANALDQLLMIAGSALLVLLCDIILKLCGYMFVRDNGSIILAGGIIYFIINCIYGPIMEKSKLENTFGKKILNMN</sequence>
<keyword evidence="2" id="KW-1133">Transmembrane helix</keyword>
<feature type="region of interest" description="Disordered" evidence="1">
    <location>
        <begin position="1"/>
        <end position="52"/>
    </location>
</feature>
<evidence type="ECO:0000256" key="2">
    <source>
        <dbReference type="SAM" id="Phobius"/>
    </source>
</evidence>
<reference evidence="4" key="1">
    <citation type="submission" date="2014-12" db="EMBL/GenBank/DDBJ databases">
        <title>Genome sequence of Clostridium beijerinckii strain 59B.</title>
        <authorList>
            <person name="Little G.T."/>
            <person name="Minton N.P."/>
        </authorList>
    </citation>
    <scope>NUCLEOTIDE SEQUENCE [LARGE SCALE GENOMIC DNA]</scope>
    <source>
        <strain evidence="4">59B</strain>
    </source>
</reference>
<dbReference type="EMBL" id="CP010086">
    <property type="protein sequence ID" value="AJG97229.1"/>
    <property type="molecule type" value="Genomic_DNA"/>
</dbReference>
<keyword evidence="2" id="KW-0472">Membrane</keyword>
<keyword evidence="2" id="KW-0812">Transmembrane</keyword>
<dbReference type="RefSeq" id="WP_041893970.1">
    <property type="nucleotide sequence ID" value="NZ_CP010086.2"/>
</dbReference>
<gene>
    <name evidence="3" type="ORF">LF65_00593</name>
</gene>
<dbReference type="STRING" id="1520.LF65_00593"/>
<feature type="transmembrane region" description="Helical" evidence="2">
    <location>
        <begin position="65"/>
        <end position="90"/>
    </location>
</feature>
<evidence type="ECO:0000313" key="3">
    <source>
        <dbReference type="EMBL" id="AJG97229.1"/>
    </source>
</evidence>
<organism evidence="3 4">
    <name type="scientific">Clostridium beijerinckii</name>
    <name type="common">Clostridium MP</name>
    <dbReference type="NCBI Taxonomy" id="1520"/>
    <lineage>
        <taxon>Bacteria</taxon>
        <taxon>Bacillati</taxon>
        <taxon>Bacillota</taxon>
        <taxon>Clostridia</taxon>
        <taxon>Eubacteriales</taxon>
        <taxon>Clostridiaceae</taxon>
        <taxon>Clostridium</taxon>
    </lineage>
</organism>
<evidence type="ECO:0000256" key="1">
    <source>
        <dbReference type="SAM" id="MobiDB-lite"/>
    </source>
</evidence>
<name>A0A0B5Q4Y3_CLOBE</name>
<proteinExistence type="predicted"/>
<dbReference type="KEGG" id="cbei:LF65_00593"/>
<accession>A0A0B5Q4Y3</accession>